<dbReference type="CDD" id="cd01559">
    <property type="entry name" value="ADCL_like"/>
    <property type="match status" value="1"/>
</dbReference>
<accession>A0A450U9H0</accession>
<gene>
    <name evidence="15" type="ORF">BECKH772A_GA0070896_1001027</name>
    <name evidence="16" type="ORF">BECKH772B_GA0070898_1001127</name>
    <name evidence="17" type="ORF">BECKH772C_GA0070978_1000927</name>
</gene>
<dbReference type="InterPro" id="IPR043132">
    <property type="entry name" value="BCAT-like_C"/>
</dbReference>
<dbReference type="EMBL" id="CAADFI010000011">
    <property type="protein sequence ID" value="VFJ90767.1"/>
    <property type="molecule type" value="Genomic_DNA"/>
</dbReference>
<protein>
    <recommendedName>
        <fullName evidence="11 12">Aminodeoxychorismate lyase</fullName>
        <ecNumber evidence="8 12">4.1.3.38</ecNumber>
    </recommendedName>
</protein>
<comment type="subunit">
    <text evidence="3">Homodimer.</text>
</comment>
<evidence type="ECO:0000256" key="3">
    <source>
        <dbReference type="ARBA" id="ARBA00011738"/>
    </source>
</evidence>
<evidence type="ECO:0000256" key="12">
    <source>
        <dbReference type="NCBIfam" id="TIGR03461"/>
    </source>
</evidence>
<dbReference type="InterPro" id="IPR018300">
    <property type="entry name" value="Aminotrans_IV_CS"/>
</dbReference>
<evidence type="ECO:0000313" key="16">
    <source>
        <dbReference type="EMBL" id="VFJ90767.1"/>
    </source>
</evidence>
<keyword evidence="4 14" id="KW-0663">Pyridoxal phosphate</keyword>
<dbReference type="NCBIfam" id="TIGR03461">
    <property type="entry name" value="pabC_Proteo"/>
    <property type="match status" value="1"/>
</dbReference>
<dbReference type="InterPro" id="IPR043131">
    <property type="entry name" value="BCAT-like_N"/>
</dbReference>
<dbReference type="Gene3D" id="3.20.10.10">
    <property type="entry name" value="D-amino Acid Aminotransferase, subunit A, domain 2"/>
    <property type="match status" value="1"/>
</dbReference>
<dbReference type="AlphaFoldDB" id="A0A450U9H0"/>
<evidence type="ECO:0000256" key="6">
    <source>
        <dbReference type="ARBA" id="ARBA00023239"/>
    </source>
</evidence>
<keyword evidence="5" id="KW-0289">Folate biosynthesis</keyword>
<evidence type="ECO:0000256" key="11">
    <source>
        <dbReference type="ARBA" id="ARBA00069174"/>
    </source>
</evidence>
<evidence type="ECO:0000313" key="15">
    <source>
        <dbReference type="EMBL" id="VFJ88653.1"/>
    </source>
</evidence>
<dbReference type="GO" id="GO:0008696">
    <property type="term" value="F:4-amino-4-deoxychorismate lyase activity"/>
    <property type="evidence" value="ECO:0007669"/>
    <property type="project" value="UniProtKB-UniRule"/>
</dbReference>
<dbReference type="PANTHER" id="PTHR42743">
    <property type="entry name" value="AMINO-ACID AMINOTRANSFERASE"/>
    <property type="match status" value="1"/>
</dbReference>
<name>A0A450U9H0_9GAMM</name>
<comment type="function">
    <text evidence="10">Involved in the biosynthesis of p-aminobenzoate (PABA), a precursor of tetrahydrofolate. Converts 4-amino-4-deoxychorismate into 4-aminobenzoate (PABA) and pyruvate.</text>
</comment>
<evidence type="ECO:0000313" key="17">
    <source>
        <dbReference type="EMBL" id="VFJ96901.1"/>
    </source>
</evidence>
<dbReference type="InterPro" id="IPR017824">
    <property type="entry name" value="Aminodeoxychorismate_lyase_IV"/>
</dbReference>
<dbReference type="PROSITE" id="PS00770">
    <property type="entry name" value="AA_TRANSFER_CLASS_4"/>
    <property type="match status" value="1"/>
</dbReference>
<dbReference type="NCBIfam" id="NF004761">
    <property type="entry name" value="PRK06092.1"/>
    <property type="match status" value="1"/>
</dbReference>
<dbReference type="InterPro" id="IPR001544">
    <property type="entry name" value="Aminotrans_IV"/>
</dbReference>
<comment type="cofactor">
    <cofactor evidence="1 14">
        <name>pyridoxal 5'-phosphate</name>
        <dbReference type="ChEBI" id="CHEBI:597326"/>
    </cofactor>
</comment>
<evidence type="ECO:0000256" key="7">
    <source>
        <dbReference type="ARBA" id="ARBA00035633"/>
    </source>
</evidence>
<dbReference type="InterPro" id="IPR036038">
    <property type="entry name" value="Aminotransferase-like"/>
</dbReference>
<evidence type="ECO:0000256" key="5">
    <source>
        <dbReference type="ARBA" id="ARBA00022909"/>
    </source>
</evidence>
<evidence type="ECO:0000256" key="2">
    <source>
        <dbReference type="ARBA" id="ARBA00009320"/>
    </source>
</evidence>
<dbReference type="GO" id="GO:0008153">
    <property type="term" value="P:4-aminobenzoate biosynthetic process"/>
    <property type="evidence" value="ECO:0007669"/>
    <property type="project" value="UniProtKB-UniRule"/>
</dbReference>
<dbReference type="PANTHER" id="PTHR42743:SF2">
    <property type="entry name" value="AMINODEOXYCHORISMATE LYASE"/>
    <property type="match status" value="1"/>
</dbReference>
<dbReference type="Gene3D" id="3.30.470.10">
    <property type="match status" value="1"/>
</dbReference>
<evidence type="ECO:0000256" key="9">
    <source>
        <dbReference type="ARBA" id="ARBA00049529"/>
    </source>
</evidence>
<comment type="pathway">
    <text evidence="7">Cofactor biosynthesis; tetrahydrofolate biosynthesis; 4-aminobenzoate from chorismate: step 2/2.</text>
</comment>
<dbReference type="InterPro" id="IPR050571">
    <property type="entry name" value="Class-IV_PLP-Dep_Aminotrnsfr"/>
</dbReference>
<evidence type="ECO:0000256" key="10">
    <source>
        <dbReference type="ARBA" id="ARBA00054027"/>
    </source>
</evidence>
<evidence type="ECO:0000256" key="14">
    <source>
        <dbReference type="RuleBase" id="RU004516"/>
    </source>
</evidence>
<evidence type="ECO:0000256" key="8">
    <source>
        <dbReference type="ARBA" id="ARBA00035676"/>
    </source>
</evidence>
<dbReference type="GO" id="GO:0005829">
    <property type="term" value="C:cytosol"/>
    <property type="evidence" value="ECO:0007669"/>
    <property type="project" value="TreeGrafter"/>
</dbReference>
<dbReference type="EMBL" id="CAADFJ010000009">
    <property type="protein sequence ID" value="VFJ96901.1"/>
    <property type="molecule type" value="Genomic_DNA"/>
</dbReference>
<dbReference type="EC" id="4.1.3.38" evidence="8 12"/>
<evidence type="ECO:0000256" key="13">
    <source>
        <dbReference type="RuleBase" id="RU004106"/>
    </source>
</evidence>
<comment type="similarity">
    <text evidence="2 13">Belongs to the class-IV pyridoxal-phosphate-dependent aminotransferase family.</text>
</comment>
<keyword evidence="6 15" id="KW-0456">Lyase</keyword>
<evidence type="ECO:0000256" key="1">
    <source>
        <dbReference type="ARBA" id="ARBA00001933"/>
    </source>
</evidence>
<evidence type="ECO:0000256" key="4">
    <source>
        <dbReference type="ARBA" id="ARBA00022898"/>
    </source>
</evidence>
<sequence length="287" mass="31488">MMRQGRDTEHDTRIVLVNGHRSDVIPITDRGLQYGDGVFETLAVEQGVPLCLGDHLDRLTRGCRQLNIRGPARALLEDEAGIVAENLARGVLKILVSRGVGGRGYAPIATGPGTRIVAGFDWPDYPDGFREEGIEACLCKTRLGRNAGLAGIKHLNRLEQVLGRGECQARGVPEGIMSDTHGNLIEGTMSNLFLVRGNQLFTPRLTDSGVRGIVRARIIRLARTMEGLGVRASTLAPSALRDAHEVFFCNSLIGIWPVRRLENHAYPIGPIARRLWAELTKRRVIPI</sequence>
<dbReference type="FunFam" id="3.20.10.10:FF:000002">
    <property type="entry name" value="D-alanine aminotransferase"/>
    <property type="match status" value="1"/>
</dbReference>
<organism evidence="15">
    <name type="scientific">Candidatus Kentrum eta</name>
    <dbReference type="NCBI Taxonomy" id="2126337"/>
    <lineage>
        <taxon>Bacteria</taxon>
        <taxon>Pseudomonadati</taxon>
        <taxon>Pseudomonadota</taxon>
        <taxon>Gammaproteobacteria</taxon>
        <taxon>Candidatus Kentrum</taxon>
    </lineage>
</organism>
<comment type="catalytic activity">
    <reaction evidence="9">
        <text>4-amino-4-deoxychorismate = 4-aminobenzoate + pyruvate + H(+)</text>
        <dbReference type="Rhea" id="RHEA:16201"/>
        <dbReference type="ChEBI" id="CHEBI:15361"/>
        <dbReference type="ChEBI" id="CHEBI:15378"/>
        <dbReference type="ChEBI" id="CHEBI:17836"/>
        <dbReference type="ChEBI" id="CHEBI:58406"/>
        <dbReference type="EC" id="4.1.3.38"/>
    </reaction>
</comment>
<proteinExistence type="inferred from homology"/>
<dbReference type="Pfam" id="PF01063">
    <property type="entry name" value="Aminotran_4"/>
    <property type="match status" value="1"/>
</dbReference>
<dbReference type="GO" id="GO:0030170">
    <property type="term" value="F:pyridoxal phosphate binding"/>
    <property type="evidence" value="ECO:0007669"/>
    <property type="project" value="InterPro"/>
</dbReference>
<dbReference type="GO" id="GO:0046656">
    <property type="term" value="P:folic acid biosynthetic process"/>
    <property type="evidence" value="ECO:0007669"/>
    <property type="project" value="UniProtKB-KW"/>
</dbReference>
<reference evidence="15" key="1">
    <citation type="submission" date="2019-02" db="EMBL/GenBank/DDBJ databases">
        <authorList>
            <person name="Gruber-Vodicka R. H."/>
            <person name="Seah K. B. B."/>
        </authorList>
    </citation>
    <scope>NUCLEOTIDE SEQUENCE</scope>
    <source>
        <strain evidence="17">BECK_SA2B12</strain>
        <strain evidence="15">BECK_SA2B15</strain>
        <strain evidence="16">BECK_SA2B20</strain>
    </source>
</reference>
<dbReference type="EMBL" id="CAADFG010000010">
    <property type="protein sequence ID" value="VFJ88653.1"/>
    <property type="molecule type" value="Genomic_DNA"/>
</dbReference>
<dbReference type="SUPFAM" id="SSF56752">
    <property type="entry name" value="D-aminoacid aminotransferase-like PLP-dependent enzymes"/>
    <property type="match status" value="1"/>
</dbReference>